<dbReference type="Proteomes" id="UP000179243">
    <property type="component" value="Unassembled WGS sequence"/>
</dbReference>
<dbReference type="EMBL" id="MFYX01000050">
    <property type="protein sequence ID" value="OGK05716.1"/>
    <property type="molecule type" value="Genomic_DNA"/>
</dbReference>
<evidence type="ECO:0000313" key="3">
    <source>
        <dbReference type="Proteomes" id="UP000179243"/>
    </source>
</evidence>
<evidence type="ECO:0000259" key="1">
    <source>
        <dbReference type="PROSITE" id="PS50801"/>
    </source>
</evidence>
<dbReference type="GO" id="GO:0043856">
    <property type="term" value="F:anti-sigma factor antagonist activity"/>
    <property type="evidence" value="ECO:0007669"/>
    <property type="project" value="TreeGrafter"/>
</dbReference>
<dbReference type="Pfam" id="PF01740">
    <property type="entry name" value="STAS"/>
    <property type="match status" value="1"/>
</dbReference>
<protein>
    <recommendedName>
        <fullName evidence="1">STAS domain-containing protein</fullName>
    </recommendedName>
</protein>
<reference evidence="2 3" key="1">
    <citation type="journal article" date="2016" name="Nat. Commun.">
        <title>Thousands of microbial genomes shed light on interconnected biogeochemical processes in an aquifer system.</title>
        <authorList>
            <person name="Anantharaman K."/>
            <person name="Brown C.T."/>
            <person name="Hug L.A."/>
            <person name="Sharon I."/>
            <person name="Castelle C.J."/>
            <person name="Probst A.J."/>
            <person name="Thomas B.C."/>
            <person name="Singh A."/>
            <person name="Wilkins M.J."/>
            <person name="Karaoz U."/>
            <person name="Brodie E.L."/>
            <person name="Williams K.H."/>
            <person name="Hubbard S.S."/>
            <person name="Banfield J.F."/>
        </authorList>
    </citation>
    <scope>NUCLEOTIDE SEQUENCE [LARGE SCALE GENOMIC DNA]</scope>
</reference>
<dbReference type="InterPro" id="IPR036513">
    <property type="entry name" value="STAS_dom_sf"/>
</dbReference>
<dbReference type="Gene3D" id="3.30.750.24">
    <property type="entry name" value="STAS domain"/>
    <property type="match status" value="1"/>
</dbReference>
<dbReference type="InterPro" id="IPR002645">
    <property type="entry name" value="STAS_dom"/>
</dbReference>
<name>A0A1F7FGX0_UNCRA</name>
<comment type="caution">
    <text evidence="2">The sequence shown here is derived from an EMBL/GenBank/DDBJ whole genome shotgun (WGS) entry which is preliminary data.</text>
</comment>
<dbReference type="SUPFAM" id="SSF52091">
    <property type="entry name" value="SpoIIaa-like"/>
    <property type="match status" value="1"/>
</dbReference>
<dbReference type="PROSITE" id="PS50801">
    <property type="entry name" value="STAS"/>
    <property type="match status" value="1"/>
</dbReference>
<proteinExistence type="predicted"/>
<dbReference type="CDD" id="cd07043">
    <property type="entry name" value="STAS_anti-anti-sigma_factors"/>
    <property type="match status" value="1"/>
</dbReference>
<sequence length="120" mass="12916">MSNLRIVEHKTGPAGNLIVLRIEGSIDQANIDQLQKTIARVVAGGCARIIANCEKLSFISSSGIGVFIDLKEVLGEKNGELAFAAVTSKFLNIFHKVGVDELFTMFPGEKEALSHFNQGA</sequence>
<gene>
    <name evidence="2" type="ORF">A2519_03965</name>
</gene>
<dbReference type="AlphaFoldDB" id="A0A1F7FGX0"/>
<dbReference type="PANTHER" id="PTHR33495">
    <property type="entry name" value="ANTI-SIGMA FACTOR ANTAGONIST TM_1081-RELATED-RELATED"/>
    <property type="match status" value="1"/>
</dbReference>
<evidence type="ECO:0000313" key="2">
    <source>
        <dbReference type="EMBL" id="OGK05716.1"/>
    </source>
</evidence>
<accession>A0A1F7FGX0</accession>
<organism evidence="2 3">
    <name type="scientific">Candidatus Raymondbacteria bacterium RIFOXYD12_FULL_49_13</name>
    <dbReference type="NCBI Taxonomy" id="1817890"/>
    <lineage>
        <taxon>Bacteria</taxon>
        <taxon>Raymondiibacteriota</taxon>
    </lineage>
</organism>
<feature type="domain" description="STAS" evidence="1">
    <location>
        <begin position="16"/>
        <end position="116"/>
    </location>
</feature>